<gene>
    <name evidence="2" type="ORF">MIPYR_30053</name>
</gene>
<reference evidence="2" key="1">
    <citation type="submission" date="2016-03" db="EMBL/GenBank/DDBJ databases">
        <authorList>
            <person name="Ploux O."/>
        </authorList>
    </citation>
    <scope>NUCLEOTIDE SEQUENCE</scope>
    <source>
        <strain evidence="2">UC1</strain>
    </source>
</reference>
<evidence type="ECO:0000313" key="2">
    <source>
        <dbReference type="EMBL" id="SBS72507.1"/>
    </source>
</evidence>
<feature type="chain" id="PRO_5013209671" description="Lipoprotein" evidence="1">
    <location>
        <begin position="30"/>
        <end position="284"/>
    </location>
</feature>
<dbReference type="AlphaFoldDB" id="A0A1Y5P1F6"/>
<organism evidence="2">
    <name type="scientific">uncultured Microbacterium sp</name>
    <dbReference type="NCBI Taxonomy" id="191216"/>
    <lineage>
        <taxon>Bacteria</taxon>
        <taxon>Bacillati</taxon>
        <taxon>Actinomycetota</taxon>
        <taxon>Actinomycetes</taxon>
        <taxon>Micrococcales</taxon>
        <taxon>Microbacteriaceae</taxon>
        <taxon>Microbacterium</taxon>
        <taxon>environmental samples</taxon>
    </lineage>
</organism>
<protein>
    <recommendedName>
        <fullName evidence="3">Lipoprotein</fullName>
    </recommendedName>
</protein>
<dbReference type="PROSITE" id="PS51257">
    <property type="entry name" value="PROKAR_LIPOPROTEIN"/>
    <property type="match status" value="1"/>
</dbReference>
<evidence type="ECO:0008006" key="3">
    <source>
        <dbReference type="Google" id="ProtNLM"/>
    </source>
</evidence>
<dbReference type="RefSeq" id="WP_295575795.1">
    <property type="nucleotide sequence ID" value="NZ_FLQR01000007.1"/>
</dbReference>
<name>A0A1Y5P1F6_9MICO</name>
<feature type="signal peptide" evidence="1">
    <location>
        <begin position="1"/>
        <end position="29"/>
    </location>
</feature>
<accession>A0A1Y5P1F6</accession>
<dbReference type="EMBL" id="FLQR01000007">
    <property type="protein sequence ID" value="SBS72507.1"/>
    <property type="molecule type" value="Genomic_DNA"/>
</dbReference>
<keyword evidence="1" id="KW-0732">Signal</keyword>
<sequence>MPGRAKHRRGLAAVAAVALALTGCAAADAADGLPPGVAVELTQLRSDVAERRMQVRVQNDTDAVIEVEGVTVADRRFAEPAHQVIDRSTSIAPGRTVALPVQLAPAACAAPAAVDVTVTLTYRLDDALRTTTVAAREDFPFLADLHARECLAASVAASAALSLGPFAPSPPGEPAVLPLEVAPRAGGAAVRLVAIRETNLLSYRQRDAAATAYPLDRRVGATAESIALPIIPARCDPHAVQEDKRGTVFTLDVEVDGRAGTIQLAASPELRAGILTWVTAWCRG</sequence>
<proteinExistence type="predicted"/>
<evidence type="ECO:0000256" key="1">
    <source>
        <dbReference type="SAM" id="SignalP"/>
    </source>
</evidence>